<proteinExistence type="predicted"/>
<dbReference type="AlphaFoldDB" id="A0A256K0G6"/>
<gene>
    <name evidence="2" type="ORF">DJ76_05930</name>
</gene>
<evidence type="ECO:0000313" key="2">
    <source>
        <dbReference type="EMBL" id="OYR74639.1"/>
    </source>
</evidence>
<comment type="caution">
    <text evidence="2">The sequence shown here is derived from an EMBL/GenBank/DDBJ whole genome shotgun (WGS) entry which is preliminary data.</text>
</comment>
<sequence length="84" mass="9093">SAAASTSGTGDGLPDDETDSALGVDIKRNLRALAGDEAASDAARERARAVLRRFKRAVVEAAADRDVEYVYVRWPADYTESYNE</sequence>
<organism evidence="2 3">
    <name type="scientific">Halorubrum ezzemoulense</name>
    <name type="common">Halorubrum chaoviator</name>
    <dbReference type="NCBI Taxonomy" id="337243"/>
    <lineage>
        <taxon>Archaea</taxon>
        <taxon>Methanobacteriati</taxon>
        <taxon>Methanobacteriota</taxon>
        <taxon>Stenosarchaea group</taxon>
        <taxon>Halobacteria</taxon>
        <taxon>Halobacteriales</taxon>
        <taxon>Haloferacaceae</taxon>
        <taxon>Halorubrum</taxon>
    </lineage>
</organism>
<reference evidence="2 3" key="1">
    <citation type="journal article" date="2014" name="Front. Microbiol.">
        <title>Population and genomic analysis of the genus Halorubrum.</title>
        <authorList>
            <person name="Fullmer M.S."/>
            <person name="Soucy S.M."/>
            <person name="Swithers K.S."/>
            <person name="Makkay A.M."/>
            <person name="Wheeler R."/>
            <person name="Ventosa A."/>
            <person name="Gogarten J.P."/>
            <person name="Papke R.T."/>
        </authorList>
    </citation>
    <scope>NUCLEOTIDE SEQUENCE [LARGE SCALE GENOMIC DNA]</scope>
    <source>
        <strain evidence="2 3">Ec15</strain>
    </source>
</reference>
<name>A0A256K0G6_HALEZ</name>
<protein>
    <submittedName>
        <fullName evidence="2">Uncharacterized protein</fullName>
    </submittedName>
</protein>
<feature type="region of interest" description="Disordered" evidence="1">
    <location>
        <begin position="1"/>
        <end position="21"/>
    </location>
</feature>
<accession>A0A256K0G6</accession>
<feature type="non-terminal residue" evidence="2">
    <location>
        <position position="1"/>
    </location>
</feature>
<dbReference type="Proteomes" id="UP000216925">
    <property type="component" value="Unassembled WGS sequence"/>
</dbReference>
<evidence type="ECO:0000256" key="1">
    <source>
        <dbReference type="SAM" id="MobiDB-lite"/>
    </source>
</evidence>
<dbReference type="EMBL" id="NHPD01000028">
    <property type="protein sequence ID" value="OYR74639.1"/>
    <property type="molecule type" value="Genomic_DNA"/>
</dbReference>
<evidence type="ECO:0000313" key="3">
    <source>
        <dbReference type="Proteomes" id="UP000216925"/>
    </source>
</evidence>